<protein>
    <submittedName>
        <fullName evidence="1">RCG50169</fullName>
    </submittedName>
</protein>
<dbReference type="Proteomes" id="UP000234681">
    <property type="component" value="Chromosome 5"/>
</dbReference>
<proteinExistence type="predicted"/>
<evidence type="ECO:0000313" key="1">
    <source>
        <dbReference type="EMBL" id="EDL90127.1"/>
    </source>
</evidence>
<dbReference type="EMBL" id="CH474008">
    <property type="protein sequence ID" value="EDL90127.1"/>
    <property type="molecule type" value="Genomic_DNA"/>
</dbReference>
<dbReference type="AlphaFoldDB" id="A6JZM6"/>
<gene>
    <name evidence="1" type="ORF">rCG_50169</name>
</gene>
<sequence>MCLKVASSPCMQVLMVS</sequence>
<name>A6JZM6_RAT</name>
<accession>A6JZM6</accession>
<evidence type="ECO:0000313" key="2">
    <source>
        <dbReference type="Proteomes" id="UP000234681"/>
    </source>
</evidence>
<organism evidence="1 2">
    <name type="scientific">Rattus norvegicus</name>
    <name type="common">Rat</name>
    <dbReference type="NCBI Taxonomy" id="10116"/>
    <lineage>
        <taxon>Eukaryota</taxon>
        <taxon>Metazoa</taxon>
        <taxon>Chordata</taxon>
        <taxon>Craniata</taxon>
        <taxon>Vertebrata</taxon>
        <taxon>Euteleostomi</taxon>
        <taxon>Mammalia</taxon>
        <taxon>Eutheria</taxon>
        <taxon>Euarchontoglires</taxon>
        <taxon>Glires</taxon>
        <taxon>Rodentia</taxon>
        <taxon>Myomorpha</taxon>
        <taxon>Muroidea</taxon>
        <taxon>Muridae</taxon>
        <taxon>Murinae</taxon>
        <taxon>Rattus</taxon>
    </lineage>
</organism>
<reference evidence="1 2" key="1">
    <citation type="submission" date="2005-09" db="EMBL/GenBank/DDBJ databases">
        <authorList>
            <person name="Mural R.J."/>
            <person name="Li P.W."/>
            <person name="Adams M.D."/>
            <person name="Amanatides P.G."/>
            <person name="Baden-Tillson H."/>
            <person name="Barnstead M."/>
            <person name="Chin S.H."/>
            <person name="Dew I."/>
            <person name="Evans C.A."/>
            <person name="Ferriera S."/>
            <person name="Flanigan M."/>
            <person name="Fosler C."/>
            <person name="Glodek A."/>
            <person name="Gu Z."/>
            <person name="Holt R.A."/>
            <person name="Jennings D."/>
            <person name="Kraft C.L."/>
            <person name="Lu F."/>
            <person name="Nguyen T."/>
            <person name="Nusskern D.R."/>
            <person name="Pfannkoch C.M."/>
            <person name="Sitter C."/>
            <person name="Sutton G.G."/>
            <person name="Venter J.C."/>
            <person name="Wang Z."/>
            <person name="Woodage T."/>
            <person name="Zheng X.H."/>
            <person name="Zhong F."/>
        </authorList>
    </citation>
    <scope>NUCLEOTIDE SEQUENCE [LARGE SCALE GENOMIC DNA]</scope>
    <source>
        <strain>BN</strain>
        <strain evidence="2">Sprague-Dawley</strain>
    </source>
</reference>